<dbReference type="AlphaFoldDB" id="A0AAV1Q4Y3"/>
<name>A0AAV1Q4Y3_SCOSC</name>
<comment type="caution">
    <text evidence="1">The sequence shown here is derived from an EMBL/GenBank/DDBJ whole genome shotgun (WGS) entry which is preliminary data.</text>
</comment>
<keyword evidence="2" id="KW-1185">Reference proteome</keyword>
<protein>
    <submittedName>
        <fullName evidence="1">Uncharacterized protein LOC121891812</fullName>
    </submittedName>
</protein>
<proteinExistence type="predicted"/>
<dbReference type="EMBL" id="CAWUFR010000544">
    <property type="protein sequence ID" value="CAK6979076.1"/>
    <property type="molecule type" value="Genomic_DNA"/>
</dbReference>
<accession>A0AAV1Q4Y3</accession>
<sequence>MNSSTMCQATLRSWDLTSVPNAVGIAAMVISMVMELIIKSSTQTQSESSYSMLQRVFGEEKASSVRDMMVEYLKRHRMYISDNQRLLVEIRRLEAMLSIQLTSLKDSLLYDNQMSSRGFKIWVNGAAFHVQMLIHEAGLRVQAIEHASHYVEPIEAAIDEYLQDLGALLEKYKTYKISKTELKAEKETFCTISHAPYIKGEPICGIRELNCIVRNTEIANCEMHHEHESKRICDGCDMTKAFINHVFSKYEPILNLRNYFSDLKNNINSLINQHDSFTVPSSTYKIHFIN</sequence>
<evidence type="ECO:0000313" key="2">
    <source>
        <dbReference type="Proteomes" id="UP001314229"/>
    </source>
</evidence>
<organism evidence="1 2">
    <name type="scientific">Scomber scombrus</name>
    <name type="common">Atlantic mackerel</name>
    <name type="synonym">Scomber vernalis</name>
    <dbReference type="NCBI Taxonomy" id="13677"/>
    <lineage>
        <taxon>Eukaryota</taxon>
        <taxon>Metazoa</taxon>
        <taxon>Chordata</taxon>
        <taxon>Craniata</taxon>
        <taxon>Vertebrata</taxon>
        <taxon>Euteleostomi</taxon>
        <taxon>Actinopterygii</taxon>
        <taxon>Neopterygii</taxon>
        <taxon>Teleostei</taxon>
        <taxon>Neoteleostei</taxon>
        <taxon>Acanthomorphata</taxon>
        <taxon>Pelagiaria</taxon>
        <taxon>Scombriformes</taxon>
        <taxon>Scombridae</taxon>
        <taxon>Scomber</taxon>
    </lineage>
</organism>
<reference evidence="1 2" key="1">
    <citation type="submission" date="2024-01" db="EMBL/GenBank/DDBJ databases">
        <authorList>
            <person name="Alioto T."/>
            <person name="Alioto T."/>
            <person name="Gomez Garrido J."/>
        </authorList>
    </citation>
    <scope>NUCLEOTIDE SEQUENCE [LARGE SCALE GENOMIC DNA]</scope>
</reference>
<gene>
    <name evidence="1" type="ORF">FSCOSCO3_A015828</name>
</gene>
<evidence type="ECO:0000313" key="1">
    <source>
        <dbReference type="EMBL" id="CAK6979076.1"/>
    </source>
</evidence>
<dbReference type="Proteomes" id="UP001314229">
    <property type="component" value="Unassembled WGS sequence"/>
</dbReference>